<feature type="compositionally biased region" description="Basic and acidic residues" evidence="2">
    <location>
        <begin position="296"/>
        <end position="338"/>
    </location>
</feature>
<feature type="compositionally biased region" description="Basic and acidic residues" evidence="2">
    <location>
        <begin position="227"/>
        <end position="287"/>
    </location>
</feature>
<feature type="compositionally biased region" description="Basic and acidic residues" evidence="2">
    <location>
        <begin position="624"/>
        <end position="636"/>
    </location>
</feature>
<feature type="compositionally biased region" description="Basic and acidic residues" evidence="2">
    <location>
        <begin position="59"/>
        <end position="81"/>
    </location>
</feature>
<feature type="compositionally biased region" description="Polar residues" evidence="2">
    <location>
        <begin position="788"/>
        <end position="808"/>
    </location>
</feature>
<feature type="compositionally biased region" description="Acidic residues" evidence="2">
    <location>
        <begin position="589"/>
        <end position="598"/>
    </location>
</feature>
<feature type="region of interest" description="Disordered" evidence="2">
    <location>
        <begin position="218"/>
        <end position="386"/>
    </location>
</feature>
<proteinExistence type="predicted"/>
<feature type="coiled-coil region" evidence="1">
    <location>
        <begin position="139"/>
        <end position="166"/>
    </location>
</feature>
<feature type="compositionally biased region" description="Basic and acidic residues" evidence="2">
    <location>
        <begin position="701"/>
        <end position="712"/>
    </location>
</feature>
<evidence type="ECO:0000256" key="1">
    <source>
        <dbReference type="SAM" id="Coils"/>
    </source>
</evidence>
<feature type="compositionally biased region" description="Basic and acidic residues" evidence="2">
    <location>
        <begin position="356"/>
        <end position="385"/>
    </location>
</feature>
<keyword evidence="4" id="KW-1185">Reference proteome</keyword>
<dbReference type="PANTHER" id="PTHR35511">
    <property type="entry name" value="A-KINASE ANCHOR-LIKE PROTEIN"/>
    <property type="match status" value="1"/>
</dbReference>
<feature type="compositionally biased region" description="Basic and acidic residues" evidence="2">
    <location>
        <begin position="30"/>
        <end position="39"/>
    </location>
</feature>
<feature type="region of interest" description="Disordered" evidence="2">
    <location>
        <begin position="1122"/>
        <end position="1149"/>
    </location>
</feature>
<gene>
    <name evidence="3" type="ORF">F3Y22_tig00110888pilonHSYRG00081</name>
</gene>
<feature type="compositionally biased region" description="Basic and acidic residues" evidence="2">
    <location>
        <begin position="728"/>
        <end position="743"/>
    </location>
</feature>
<feature type="compositionally biased region" description="Basic residues" evidence="2">
    <location>
        <begin position="8"/>
        <end position="27"/>
    </location>
</feature>
<organism evidence="3 4">
    <name type="scientific">Hibiscus syriacus</name>
    <name type="common">Rose of Sharon</name>
    <dbReference type="NCBI Taxonomy" id="106335"/>
    <lineage>
        <taxon>Eukaryota</taxon>
        <taxon>Viridiplantae</taxon>
        <taxon>Streptophyta</taxon>
        <taxon>Embryophyta</taxon>
        <taxon>Tracheophyta</taxon>
        <taxon>Spermatophyta</taxon>
        <taxon>Magnoliopsida</taxon>
        <taxon>eudicotyledons</taxon>
        <taxon>Gunneridae</taxon>
        <taxon>Pentapetalae</taxon>
        <taxon>rosids</taxon>
        <taxon>malvids</taxon>
        <taxon>Malvales</taxon>
        <taxon>Malvaceae</taxon>
        <taxon>Malvoideae</taxon>
        <taxon>Hibiscus</taxon>
    </lineage>
</organism>
<evidence type="ECO:0000256" key="2">
    <source>
        <dbReference type="SAM" id="MobiDB-lite"/>
    </source>
</evidence>
<dbReference type="PANTHER" id="PTHR35511:SF2">
    <property type="entry name" value="A-KINASE ANCHOR-LIKE PROTEIN"/>
    <property type="match status" value="1"/>
</dbReference>
<feature type="compositionally biased region" description="Basic and acidic residues" evidence="2">
    <location>
        <begin position="825"/>
        <end position="835"/>
    </location>
</feature>
<feature type="compositionally biased region" description="Basic and acidic residues" evidence="2">
    <location>
        <begin position="753"/>
        <end position="779"/>
    </location>
</feature>
<evidence type="ECO:0000313" key="3">
    <source>
        <dbReference type="EMBL" id="KAE8691629.1"/>
    </source>
</evidence>
<dbReference type="EMBL" id="VEPZ02001147">
    <property type="protein sequence ID" value="KAE8691629.1"/>
    <property type="molecule type" value="Genomic_DNA"/>
</dbReference>
<evidence type="ECO:0000313" key="4">
    <source>
        <dbReference type="Proteomes" id="UP000436088"/>
    </source>
</evidence>
<name>A0A6A2ZJY8_HIBSY</name>
<comment type="caution">
    <text evidence="3">The sequence shown here is derived from an EMBL/GenBank/DDBJ whole genome shotgun (WGS) entry which is preliminary data.</text>
</comment>
<feature type="region of interest" description="Disordered" evidence="2">
    <location>
        <begin position="1261"/>
        <end position="1285"/>
    </location>
</feature>
<sequence length="1285" mass="144736">MKLASMLRIKKLKNRSKRNRKTNRRMKAVLTEKVDKEVETADGSRIQRAENSEVEENSTSDKEGSHITKELDERKQDDKSVDPVNVQSEDREAQEEVEIVDNLKLGHGESYSEAMTEERAETTLNDTEVNKELVNTSYISSAEMSLENIESDANQETEEVEKVQLAEISSNLAPEIPTNNNDEVEVIKRDGDKVYTAKDQTAEADNGLTAELGAKEVEETEAVPETLSDHTSQRVETLLKDDDKIRTAPPIEKIEEIQNDAGTKHNIEEDSLDTKTTEESEKPEEKIQNPAVTLLSEEHKHETINEVDKTEEMKNGDSHGDEAVEEKITENDETREPEETLEGETNSCQVTPEESEEHRTATEEKKIKEEESFEDEKSTQSECTRELQGVLEDGAVAVHILPGETSAVNLHTVPSTMPSEVKGNETEETELKEAESLEKIREQTRDIKEVSNFNETCGRASDNDLLTETEDAANGKKIVITNYIAVIEVLKEEGPNEQVMEDKEVTETSYSTSHLEEVIEDGSGEIELKDKLIQDNKLIVEVQKTSENEIIEYQIENCHASISRIETIAVTEENVELEPPGFEEKPESDLEPVVEDQSNETLPEHTKSKDDETTTNVQNQETEEQIKEELKDKVEAEGSINGEQNKNDVTKAVILSEEVDGSEDIKEHVIEEESSTNELHPAPKGDETTNEVENCSSVSIERIEAAESEERIQAGNSEDEENSTNNKEGSHITEELDERRQDEESGDPVNVHGENREAEEKVEIVDDLKLNHDKSHSEAVTEETAETSLNDTQVNKELVNTSNISSAKMSLKNIESDANQETEEVEKVQLEERSSDLAPEVPTNNNNEEEVIKRDPDMFYMSEYQIEEANNDTTEKLEGDKVEIEGVPEPLKSNQRSNFKGLPTHCFPFQMKNKTVPKEETIANEVIPNDEPEEKIPTTSSTLPSAEREHGAGDISEEVEYVKTKEYVTINLDVVTGAEITGKQTHETNELEEITSSPLVSLEKEEDVSSVEKIEEEKLSDAEIPEKISEKKIDEKKSAETFFENEAIKELNDAKNNTQALQMEESNEQFFTSELPVENLKHRTEANTEEEVKEVEILEKEGPQESEAVINQETIVARAITEEARKKGKKHEESEHETKEKEDEQTSEGEIIKYEIEEYASDAKTTVEICSQKGSSVEVEAVAEDEMTADSGNHKAEKIESKKIKEAEFLRDDSGEDATLQKELLQGDETLVLENNASSQTIPKEKPEEKIRNLVVTLPSEDHEQETINEVDKTEEEKRISYSFS</sequence>
<feature type="region of interest" description="Disordered" evidence="2">
    <location>
        <begin position="574"/>
        <end position="856"/>
    </location>
</feature>
<keyword evidence="1" id="KW-0175">Coiled coil</keyword>
<feature type="compositionally biased region" description="Basic and acidic residues" evidence="2">
    <location>
        <begin position="602"/>
        <end position="612"/>
    </location>
</feature>
<feature type="region of interest" description="Disordered" evidence="2">
    <location>
        <begin position="1070"/>
        <end position="1092"/>
    </location>
</feature>
<reference evidence="3" key="1">
    <citation type="submission" date="2019-09" db="EMBL/GenBank/DDBJ databases">
        <title>Draft genome information of white flower Hibiscus syriacus.</title>
        <authorList>
            <person name="Kim Y.-M."/>
        </authorList>
    </citation>
    <scope>NUCLEOTIDE SEQUENCE [LARGE SCALE GENOMIC DNA]</scope>
    <source>
        <strain evidence="3">YM2019G1</strain>
    </source>
</reference>
<feature type="region of interest" description="Disordered" evidence="2">
    <location>
        <begin position="924"/>
        <end position="956"/>
    </location>
</feature>
<feature type="region of interest" description="Disordered" evidence="2">
    <location>
        <begin position="1"/>
        <end position="127"/>
    </location>
</feature>
<accession>A0A6A2ZJY8</accession>
<dbReference type="Proteomes" id="UP000436088">
    <property type="component" value="Unassembled WGS sequence"/>
</dbReference>
<protein>
    <submittedName>
        <fullName evidence="3">Uncharacterized protein</fullName>
    </submittedName>
</protein>